<evidence type="ECO:0000256" key="1">
    <source>
        <dbReference type="SAM" id="MobiDB-lite"/>
    </source>
</evidence>
<sequence>MVASIYGQLRPCTTGVLTAWELLQWAYGHWDAIDEGVFLTNIMCCIKARWGFSDVPVMGILRGLADRSRTIWSRRSCPGRTTVARSRRHNPSVHTETDRDPAGGCPAYAGPAETSRSQPCSIQCRLRQCAHARTAPVPVEAPGGHPRGRPADPTHIRDLRNLKQVPPPARKTGCYVILSDGRTIGGRHFVCVPNLHRAAVLRSRKADFTGKENQTA</sequence>
<name>A0AAV7PQX7_PLEWA</name>
<dbReference type="Proteomes" id="UP001066276">
    <property type="component" value="Chromosome 7"/>
</dbReference>
<proteinExistence type="predicted"/>
<reference evidence="2" key="1">
    <citation type="journal article" date="2022" name="bioRxiv">
        <title>Sequencing and chromosome-scale assembly of the giantPleurodeles waltlgenome.</title>
        <authorList>
            <person name="Brown T."/>
            <person name="Elewa A."/>
            <person name="Iarovenko S."/>
            <person name="Subramanian E."/>
            <person name="Araus A.J."/>
            <person name="Petzold A."/>
            <person name="Susuki M."/>
            <person name="Suzuki K.-i.T."/>
            <person name="Hayashi T."/>
            <person name="Toyoda A."/>
            <person name="Oliveira C."/>
            <person name="Osipova E."/>
            <person name="Leigh N.D."/>
            <person name="Simon A."/>
            <person name="Yun M.H."/>
        </authorList>
    </citation>
    <scope>NUCLEOTIDE SEQUENCE</scope>
    <source>
        <strain evidence="2">20211129_DDA</strain>
        <tissue evidence="2">Liver</tissue>
    </source>
</reference>
<dbReference type="EMBL" id="JANPWB010000011">
    <property type="protein sequence ID" value="KAJ1129821.1"/>
    <property type="molecule type" value="Genomic_DNA"/>
</dbReference>
<accession>A0AAV7PQX7</accession>
<organism evidence="2 3">
    <name type="scientific">Pleurodeles waltl</name>
    <name type="common">Iberian ribbed newt</name>
    <dbReference type="NCBI Taxonomy" id="8319"/>
    <lineage>
        <taxon>Eukaryota</taxon>
        <taxon>Metazoa</taxon>
        <taxon>Chordata</taxon>
        <taxon>Craniata</taxon>
        <taxon>Vertebrata</taxon>
        <taxon>Euteleostomi</taxon>
        <taxon>Amphibia</taxon>
        <taxon>Batrachia</taxon>
        <taxon>Caudata</taxon>
        <taxon>Salamandroidea</taxon>
        <taxon>Salamandridae</taxon>
        <taxon>Pleurodelinae</taxon>
        <taxon>Pleurodeles</taxon>
    </lineage>
</organism>
<protein>
    <submittedName>
        <fullName evidence="2">Uncharacterized protein</fullName>
    </submittedName>
</protein>
<gene>
    <name evidence="2" type="ORF">NDU88_008186</name>
</gene>
<evidence type="ECO:0000313" key="3">
    <source>
        <dbReference type="Proteomes" id="UP001066276"/>
    </source>
</evidence>
<comment type="caution">
    <text evidence="2">The sequence shown here is derived from an EMBL/GenBank/DDBJ whole genome shotgun (WGS) entry which is preliminary data.</text>
</comment>
<keyword evidence="3" id="KW-1185">Reference proteome</keyword>
<evidence type="ECO:0000313" key="2">
    <source>
        <dbReference type="EMBL" id="KAJ1129821.1"/>
    </source>
</evidence>
<feature type="region of interest" description="Disordered" evidence="1">
    <location>
        <begin position="78"/>
        <end position="110"/>
    </location>
</feature>
<dbReference type="AlphaFoldDB" id="A0AAV7PQX7"/>